<organism evidence="11 12">
    <name type="scientific">Tolumonas auensis (strain DSM 9187 / NBRC 110442 / TA 4)</name>
    <dbReference type="NCBI Taxonomy" id="595494"/>
    <lineage>
        <taxon>Bacteria</taxon>
        <taxon>Pseudomonadati</taxon>
        <taxon>Pseudomonadota</taxon>
        <taxon>Gammaproteobacteria</taxon>
        <taxon>Aeromonadales</taxon>
        <taxon>Aeromonadaceae</taxon>
        <taxon>Tolumonas</taxon>
    </lineage>
</organism>
<reference evidence="11 12" key="2">
    <citation type="journal article" date="2011" name="Stand. Genomic Sci.">
        <title>Complete genome sequence of Tolumonas auensis type strain (TA 4).</title>
        <authorList>
            <person name="Chertkov O."/>
            <person name="Copeland A."/>
            <person name="Lucas S."/>
            <person name="Lapidus A."/>
            <person name="Berry K.W."/>
            <person name="Detter J.C."/>
            <person name="Del Rio T.G."/>
            <person name="Hammon N."/>
            <person name="Dalin E."/>
            <person name="Tice H."/>
            <person name="Pitluck S."/>
            <person name="Richardson P."/>
            <person name="Bruce D."/>
            <person name="Goodwin L."/>
            <person name="Han C."/>
            <person name="Tapia R."/>
            <person name="Saunders E."/>
            <person name="Schmutz J."/>
            <person name="Brettin T."/>
            <person name="Larimer F."/>
            <person name="Land M."/>
            <person name="Hauser L."/>
            <person name="Spring S."/>
            <person name="Rohde M."/>
            <person name="Kyrpides N.C."/>
            <person name="Ivanova N."/>
            <person name="Goker M."/>
            <person name="Beller H.R."/>
            <person name="Klenk H.P."/>
            <person name="Woyke T."/>
        </authorList>
    </citation>
    <scope>NUCLEOTIDE SEQUENCE [LARGE SCALE GENOMIC DNA]</scope>
    <source>
        <strain evidence="12">DSM 9187 / TA4</strain>
    </source>
</reference>
<dbReference type="KEGG" id="tau:Tola_1386"/>
<keyword evidence="12" id="KW-1185">Reference proteome</keyword>
<dbReference type="SUPFAM" id="SSF52540">
    <property type="entry name" value="P-loop containing nucleoside triphosphate hydrolases"/>
    <property type="match status" value="1"/>
</dbReference>
<evidence type="ECO:0000259" key="10">
    <source>
        <dbReference type="PROSITE" id="PS50110"/>
    </source>
</evidence>
<keyword evidence="4" id="KW-0902">Two-component regulatory system</keyword>
<evidence type="ECO:0000256" key="3">
    <source>
        <dbReference type="ARBA" id="ARBA00022840"/>
    </source>
</evidence>
<dbReference type="InterPro" id="IPR025943">
    <property type="entry name" value="Sigma_54_int_dom_ATP-bd_2"/>
</dbReference>
<protein>
    <submittedName>
        <fullName evidence="11">Two component, sigma54 specific, transcriptional regulator, Fis family</fullName>
    </submittedName>
</protein>
<dbReference type="PROSITE" id="PS50110">
    <property type="entry name" value="RESPONSE_REGULATORY"/>
    <property type="match status" value="1"/>
</dbReference>
<evidence type="ECO:0000256" key="4">
    <source>
        <dbReference type="ARBA" id="ARBA00023012"/>
    </source>
</evidence>
<dbReference type="PROSITE" id="PS50045">
    <property type="entry name" value="SIGMA54_INTERACT_4"/>
    <property type="match status" value="1"/>
</dbReference>
<gene>
    <name evidence="11" type="ordered locus">Tola_1386</name>
</gene>
<evidence type="ECO:0000313" key="11">
    <source>
        <dbReference type="EMBL" id="ACQ93001.1"/>
    </source>
</evidence>
<dbReference type="PROSITE" id="PS00688">
    <property type="entry name" value="SIGMA54_INTERACT_3"/>
    <property type="match status" value="1"/>
</dbReference>
<dbReference type="SUPFAM" id="SSF46689">
    <property type="entry name" value="Homeodomain-like"/>
    <property type="match status" value="1"/>
</dbReference>
<dbReference type="InterPro" id="IPR009057">
    <property type="entry name" value="Homeodomain-like_sf"/>
</dbReference>
<dbReference type="Proteomes" id="UP000009073">
    <property type="component" value="Chromosome"/>
</dbReference>
<dbReference type="InterPro" id="IPR002078">
    <property type="entry name" value="Sigma_54_int"/>
</dbReference>
<evidence type="ECO:0000256" key="7">
    <source>
        <dbReference type="ARBA" id="ARBA00023163"/>
    </source>
</evidence>
<feature type="domain" description="Sigma-54 factor interaction" evidence="9">
    <location>
        <begin position="143"/>
        <end position="372"/>
    </location>
</feature>
<dbReference type="Gene3D" id="1.10.10.60">
    <property type="entry name" value="Homeodomain-like"/>
    <property type="match status" value="1"/>
</dbReference>
<keyword evidence="5" id="KW-0805">Transcription regulation</keyword>
<keyword evidence="3" id="KW-0067">ATP-binding</keyword>
<dbReference type="InterPro" id="IPR002197">
    <property type="entry name" value="HTH_Fis"/>
</dbReference>
<evidence type="ECO:0000256" key="1">
    <source>
        <dbReference type="ARBA" id="ARBA00022553"/>
    </source>
</evidence>
<evidence type="ECO:0000256" key="5">
    <source>
        <dbReference type="ARBA" id="ARBA00023015"/>
    </source>
</evidence>
<dbReference type="GO" id="GO:0000160">
    <property type="term" value="P:phosphorelay signal transduction system"/>
    <property type="evidence" value="ECO:0007669"/>
    <property type="project" value="UniProtKB-KW"/>
</dbReference>
<keyword evidence="6" id="KW-0238">DNA-binding</keyword>
<evidence type="ECO:0000256" key="2">
    <source>
        <dbReference type="ARBA" id="ARBA00022741"/>
    </source>
</evidence>
<dbReference type="Pfam" id="PF00072">
    <property type="entry name" value="Response_reg"/>
    <property type="match status" value="1"/>
</dbReference>
<reference evidence="12" key="1">
    <citation type="submission" date="2009-05" db="EMBL/GenBank/DDBJ databases">
        <title>Complete sequence of Tolumonas auensis DSM 9187.</title>
        <authorList>
            <consortium name="US DOE Joint Genome Institute"/>
            <person name="Lucas S."/>
            <person name="Copeland A."/>
            <person name="Lapidus A."/>
            <person name="Glavina del Rio T."/>
            <person name="Tice H."/>
            <person name="Bruce D."/>
            <person name="Goodwin L."/>
            <person name="Pitluck S."/>
            <person name="Chertkov O."/>
            <person name="Brettin T."/>
            <person name="Detter J.C."/>
            <person name="Han C."/>
            <person name="Larimer F."/>
            <person name="Land M."/>
            <person name="Hauser L."/>
            <person name="Kyrpides N."/>
            <person name="Mikhailova N."/>
            <person name="Spring S."/>
            <person name="Beller H."/>
        </authorList>
    </citation>
    <scope>NUCLEOTIDE SEQUENCE [LARGE SCALE GENOMIC DNA]</scope>
    <source>
        <strain evidence="12">DSM 9187 / TA4</strain>
    </source>
</reference>
<dbReference type="InterPro" id="IPR025944">
    <property type="entry name" value="Sigma_54_int_dom_CS"/>
</dbReference>
<dbReference type="InterPro" id="IPR027417">
    <property type="entry name" value="P-loop_NTPase"/>
</dbReference>
<dbReference type="PROSITE" id="PS00676">
    <property type="entry name" value="SIGMA54_INTERACT_2"/>
    <property type="match status" value="1"/>
</dbReference>
<dbReference type="PANTHER" id="PTHR32071:SF117">
    <property type="entry name" value="PTS-DEPENDENT DIHYDROXYACETONE KINASE OPERON REGULATORY PROTEIN-RELATED"/>
    <property type="match status" value="1"/>
</dbReference>
<proteinExistence type="predicted"/>
<dbReference type="HOGENOM" id="CLU_000445_0_6_6"/>
<sequence length="460" mass="50951">MTNPLVYLVEDSEMLSMLYQDYLRAESYEIKAFRFGKEGLDALKEQPPQVLLLDLELPDMDGMELLRYVCEQGLPTSVVVITAHGSVDIAVEAMRHSAFDFLTKPFDGKRLCTTVRNAAKHQQLSSLVDTYRANYDLSGFGGFIGSSLSMQAVYRILESAAPSKATVFITGESGTGKEVCAETLHKISPRKDQPLVVLNCAAIPRDLIESEIFGHVKGAFTGALTDREGAAARANGGTLFLDEICEMELDLQAKLLRFIQTGTFQRVGGSKLESVDVRFVCATNRDPIAEVQAGRFREDLYYRLHVIPIALPPLRERGDDVLAIARRFLRQFAVEENKHFTDFSPESAQMLLNYEWPGNVRQLQNVVRNIVVLHDGERVVPSMFPPPLNTVPVTAPVPHTVLVAPVATTSSDAIRPMWLVEKETIENAIAACDGNIPQAAALLELSPSTIYRKRLAWQSA</sequence>
<feature type="domain" description="Response regulatory" evidence="10">
    <location>
        <begin position="5"/>
        <end position="119"/>
    </location>
</feature>
<dbReference type="eggNOG" id="COG2204">
    <property type="taxonomic scope" value="Bacteria"/>
</dbReference>
<feature type="modified residue" description="4-aspartylphosphate" evidence="8">
    <location>
        <position position="54"/>
    </location>
</feature>
<dbReference type="EMBL" id="CP001616">
    <property type="protein sequence ID" value="ACQ93001.1"/>
    <property type="molecule type" value="Genomic_DNA"/>
</dbReference>
<keyword evidence="2" id="KW-0547">Nucleotide-binding</keyword>
<evidence type="ECO:0000256" key="8">
    <source>
        <dbReference type="PROSITE-ProRule" id="PRU00169"/>
    </source>
</evidence>
<dbReference type="PANTHER" id="PTHR32071">
    <property type="entry name" value="TRANSCRIPTIONAL REGULATORY PROTEIN"/>
    <property type="match status" value="1"/>
</dbReference>
<dbReference type="CDD" id="cd17572">
    <property type="entry name" value="REC_NtrC1-like"/>
    <property type="match status" value="1"/>
</dbReference>
<dbReference type="GO" id="GO:0005524">
    <property type="term" value="F:ATP binding"/>
    <property type="evidence" value="ECO:0007669"/>
    <property type="project" value="UniProtKB-KW"/>
</dbReference>
<evidence type="ECO:0000259" key="9">
    <source>
        <dbReference type="PROSITE" id="PS50045"/>
    </source>
</evidence>
<evidence type="ECO:0000313" key="12">
    <source>
        <dbReference type="Proteomes" id="UP000009073"/>
    </source>
</evidence>
<dbReference type="GO" id="GO:0043565">
    <property type="term" value="F:sequence-specific DNA binding"/>
    <property type="evidence" value="ECO:0007669"/>
    <property type="project" value="InterPro"/>
</dbReference>
<dbReference type="FunFam" id="3.40.50.300:FF:000006">
    <property type="entry name" value="DNA-binding transcriptional regulator NtrC"/>
    <property type="match status" value="1"/>
</dbReference>
<dbReference type="SUPFAM" id="SSF52172">
    <property type="entry name" value="CheY-like"/>
    <property type="match status" value="1"/>
</dbReference>
<dbReference type="InterPro" id="IPR058031">
    <property type="entry name" value="AAA_lid_NorR"/>
</dbReference>
<dbReference type="FunFam" id="1.10.10.60:FF:000343">
    <property type="entry name" value="Sigma-54-dependent Fis family transcriptional regulator"/>
    <property type="match status" value="1"/>
</dbReference>
<evidence type="ECO:0000256" key="6">
    <source>
        <dbReference type="ARBA" id="ARBA00023125"/>
    </source>
</evidence>
<dbReference type="Pfam" id="PF02954">
    <property type="entry name" value="HTH_8"/>
    <property type="match status" value="1"/>
</dbReference>
<accession>C4LEI4</accession>
<dbReference type="GO" id="GO:0006355">
    <property type="term" value="P:regulation of DNA-templated transcription"/>
    <property type="evidence" value="ECO:0007669"/>
    <property type="project" value="InterPro"/>
</dbReference>
<keyword evidence="1 8" id="KW-0597">Phosphoprotein</keyword>
<dbReference type="Gene3D" id="3.40.50.300">
    <property type="entry name" value="P-loop containing nucleotide triphosphate hydrolases"/>
    <property type="match status" value="1"/>
</dbReference>
<keyword evidence="7" id="KW-0804">Transcription</keyword>
<dbReference type="SMART" id="SM00448">
    <property type="entry name" value="REC"/>
    <property type="match status" value="1"/>
</dbReference>
<name>C4LEI4_TOLAT</name>
<dbReference type="InterPro" id="IPR001789">
    <property type="entry name" value="Sig_transdc_resp-reg_receiver"/>
</dbReference>
<dbReference type="Pfam" id="PF25601">
    <property type="entry name" value="AAA_lid_14"/>
    <property type="match status" value="1"/>
</dbReference>
<dbReference type="InterPro" id="IPR003593">
    <property type="entry name" value="AAA+_ATPase"/>
</dbReference>
<dbReference type="CDD" id="cd00009">
    <property type="entry name" value="AAA"/>
    <property type="match status" value="1"/>
</dbReference>
<dbReference type="SMART" id="SM00382">
    <property type="entry name" value="AAA"/>
    <property type="match status" value="1"/>
</dbReference>
<dbReference type="InterPro" id="IPR011006">
    <property type="entry name" value="CheY-like_superfamily"/>
</dbReference>
<dbReference type="Pfam" id="PF00158">
    <property type="entry name" value="Sigma54_activat"/>
    <property type="match status" value="1"/>
</dbReference>
<dbReference type="STRING" id="595494.Tola_1386"/>
<dbReference type="FunFam" id="1.10.8.60:FF:000120">
    <property type="entry name" value="Sigma-54-dependent Fis family transcriptional regulator"/>
    <property type="match status" value="1"/>
</dbReference>
<dbReference type="Gene3D" id="1.10.8.60">
    <property type="match status" value="1"/>
</dbReference>
<dbReference type="AlphaFoldDB" id="C4LEI4"/>
<dbReference type="Gene3D" id="3.40.50.2300">
    <property type="match status" value="1"/>
</dbReference>